<evidence type="ECO:0000313" key="1">
    <source>
        <dbReference type="EMBL" id="RNA33319.1"/>
    </source>
</evidence>
<reference evidence="1 2" key="1">
    <citation type="journal article" date="2018" name="Sci. Rep.">
        <title>Genomic signatures of local adaptation to the degree of environmental predictability in rotifers.</title>
        <authorList>
            <person name="Franch-Gras L."/>
            <person name="Hahn C."/>
            <person name="Garcia-Roger E.M."/>
            <person name="Carmona M.J."/>
            <person name="Serra M."/>
            <person name="Gomez A."/>
        </authorList>
    </citation>
    <scope>NUCLEOTIDE SEQUENCE [LARGE SCALE GENOMIC DNA]</scope>
    <source>
        <strain evidence="1">HYR1</strain>
    </source>
</reference>
<proteinExistence type="predicted"/>
<evidence type="ECO:0000313" key="2">
    <source>
        <dbReference type="Proteomes" id="UP000276133"/>
    </source>
</evidence>
<protein>
    <submittedName>
        <fullName evidence="1">Uncharacterized protein</fullName>
    </submittedName>
</protein>
<keyword evidence="2" id="KW-1185">Reference proteome</keyword>
<dbReference type="AlphaFoldDB" id="A0A3M7SC67"/>
<dbReference type="Proteomes" id="UP000276133">
    <property type="component" value="Unassembled WGS sequence"/>
</dbReference>
<gene>
    <name evidence="1" type="ORF">BpHYR1_034461</name>
</gene>
<organism evidence="1 2">
    <name type="scientific">Brachionus plicatilis</name>
    <name type="common">Marine rotifer</name>
    <name type="synonym">Brachionus muelleri</name>
    <dbReference type="NCBI Taxonomy" id="10195"/>
    <lineage>
        <taxon>Eukaryota</taxon>
        <taxon>Metazoa</taxon>
        <taxon>Spiralia</taxon>
        <taxon>Gnathifera</taxon>
        <taxon>Rotifera</taxon>
        <taxon>Eurotatoria</taxon>
        <taxon>Monogononta</taxon>
        <taxon>Pseudotrocha</taxon>
        <taxon>Ploima</taxon>
        <taxon>Brachionidae</taxon>
        <taxon>Brachionus</taxon>
    </lineage>
</organism>
<dbReference type="EMBL" id="REGN01001656">
    <property type="protein sequence ID" value="RNA33319.1"/>
    <property type="molecule type" value="Genomic_DNA"/>
</dbReference>
<accession>A0A3M7SC67</accession>
<name>A0A3M7SC67_BRAPC</name>
<sequence>MLILNIFKSKNLVKSIYHISKKFWTIKNYQIRKKSESKTDPCDLFSKKLERRPKEEFSVS</sequence>
<comment type="caution">
    <text evidence="1">The sequence shown here is derived from an EMBL/GenBank/DDBJ whole genome shotgun (WGS) entry which is preliminary data.</text>
</comment>